<evidence type="ECO:0000256" key="1">
    <source>
        <dbReference type="SAM" id="Phobius"/>
    </source>
</evidence>
<accession>A0A2U1LV12</accession>
<keyword evidence="1" id="KW-0812">Transmembrane</keyword>
<keyword evidence="3" id="KW-1185">Reference proteome</keyword>
<dbReference type="AlphaFoldDB" id="A0A2U1LV12"/>
<feature type="transmembrane region" description="Helical" evidence="1">
    <location>
        <begin position="96"/>
        <end position="114"/>
    </location>
</feature>
<sequence length="151" mass="17120">MSFGTKNQFQLKYLVNDDLYDAAGKIHANSARIAHKQLYIFKFISFFYSQFSNSIQANMFDHQSHHSRFHHVLVQLSLVRPVHELSTRMQILHPKWVLGIAKGAVAVVVSILIFRNPVSVIGMAGYSLTVIGVVLYGEVKKRSAKCFNINI</sequence>
<keyword evidence="1" id="KW-0472">Membrane</keyword>
<organism evidence="2 3">
    <name type="scientific">Artemisia annua</name>
    <name type="common">Sweet wormwood</name>
    <dbReference type="NCBI Taxonomy" id="35608"/>
    <lineage>
        <taxon>Eukaryota</taxon>
        <taxon>Viridiplantae</taxon>
        <taxon>Streptophyta</taxon>
        <taxon>Embryophyta</taxon>
        <taxon>Tracheophyta</taxon>
        <taxon>Spermatophyta</taxon>
        <taxon>Magnoliopsida</taxon>
        <taxon>eudicotyledons</taxon>
        <taxon>Gunneridae</taxon>
        <taxon>Pentapetalae</taxon>
        <taxon>asterids</taxon>
        <taxon>campanulids</taxon>
        <taxon>Asterales</taxon>
        <taxon>Asteraceae</taxon>
        <taxon>Asteroideae</taxon>
        <taxon>Anthemideae</taxon>
        <taxon>Artemisiinae</taxon>
        <taxon>Artemisia</taxon>
    </lineage>
</organism>
<dbReference type="Proteomes" id="UP000245207">
    <property type="component" value="Unassembled WGS sequence"/>
</dbReference>
<evidence type="ECO:0008006" key="4">
    <source>
        <dbReference type="Google" id="ProtNLM"/>
    </source>
</evidence>
<dbReference type="EMBL" id="PKPP01007641">
    <property type="protein sequence ID" value="PWA52814.1"/>
    <property type="molecule type" value="Genomic_DNA"/>
</dbReference>
<feature type="transmembrane region" description="Helical" evidence="1">
    <location>
        <begin position="120"/>
        <end position="139"/>
    </location>
</feature>
<proteinExistence type="predicted"/>
<gene>
    <name evidence="2" type="ORF">CTI12_AA447300</name>
</gene>
<reference evidence="2 3" key="1">
    <citation type="journal article" date="2018" name="Mol. Plant">
        <title>The genome of Artemisia annua provides insight into the evolution of Asteraceae family and artemisinin biosynthesis.</title>
        <authorList>
            <person name="Shen Q."/>
            <person name="Zhang L."/>
            <person name="Liao Z."/>
            <person name="Wang S."/>
            <person name="Yan T."/>
            <person name="Shi P."/>
            <person name="Liu M."/>
            <person name="Fu X."/>
            <person name="Pan Q."/>
            <person name="Wang Y."/>
            <person name="Lv Z."/>
            <person name="Lu X."/>
            <person name="Zhang F."/>
            <person name="Jiang W."/>
            <person name="Ma Y."/>
            <person name="Chen M."/>
            <person name="Hao X."/>
            <person name="Li L."/>
            <person name="Tang Y."/>
            <person name="Lv G."/>
            <person name="Zhou Y."/>
            <person name="Sun X."/>
            <person name="Brodelius P.E."/>
            <person name="Rose J.K.C."/>
            <person name="Tang K."/>
        </authorList>
    </citation>
    <scope>NUCLEOTIDE SEQUENCE [LARGE SCALE GENOMIC DNA]</scope>
    <source>
        <strain evidence="3">cv. Huhao1</strain>
        <tissue evidence="2">Leaf</tissue>
    </source>
</reference>
<comment type="caution">
    <text evidence="2">The sequence shown here is derived from an EMBL/GenBank/DDBJ whole genome shotgun (WGS) entry which is preliminary data.</text>
</comment>
<evidence type="ECO:0000313" key="2">
    <source>
        <dbReference type="EMBL" id="PWA52814.1"/>
    </source>
</evidence>
<evidence type="ECO:0000313" key="3">
    <source>
        <dbReference type="Proteomes" id="UP000245207"/>
    </source>
</evidence>
<protein>
    <recommendedName>
        <fullName evidence="4">Sugar phosphate transporter domain-containing protein</fullName>
    </recommendedName>
</protein>
<dbReference type="OrthoDB" id="10261634at2759"/>
<keyword evidence="1" id="KW-1133">Transmembrane helix</keyword>
<name>A0A2U1LV12_ARTAN</name>
<dbReference type="STRING" id="35608.A0A2U1LV12"/>